<dbReference type="AlphaFoldDB" id="A0A5B7GGS8"/>
<reference evidence="2 3" key="1">
    <citation type="submission" date="2019-05" db="EMBL/GenBank/DDBJ databases">
        <title>Another draft genome of Portunus trituberculatus and its Hox gene families provides insights of decapod evolution.</title>
        <authorList>
            <person name="Jeong J.-H."/>
            <person name="Song I."/>
            <person name="Kim S."/>
            <person name="Choi T."/>
            <person name="Kim D."/>
            <person name="Ryu S."/>
            <person name="Kim W."/>
        </authorList>
    </citation>
    <scope>NUCLEOTIDE SEQUENCE [LARGE SCALE GENOMIC DNA]</scope>
    <source>
        <tissue evidence="2">Muscle</tissue>
    </source>
</reference>
<sequence length="367" mass="39318">MDCTPNPASTSCHTRFSTSASRVPAARSSRHPHAVLPAAAAVPPSAPVPSFSSRSVAPAATPLASSDRPSAARTGLSDTFCPAPSSSSSPEECQNDGFTLRSPSPPPSAARPSVGVSRAQRSQANFPTFRVPPQEGFGTSYDVVAALKEDYSHLHMQNIIGRDGSTVLLPQDEDTCKTLQAIASEKGAFLDITELSFTRQPAHEAHYYGGRVRQVQWVQDQQRAAITPASPGTFVWGQQRSIPDNTSPQLTQQDFPPLLPTASQLPSSQRPSQSPNGPNRLAPTQPPAPPRDSIPVTKDLLRNYAKELSLAMGQLFSSITGATFDLQAFNRAADVVSSKIAEKLIRQAEELTVPAPRHQCNQFPLPE</sequence>
<proteinExistence type="predicted"/>
<protein>
    <submittedName>
        <fullName evidence="2">Uncharacterized protein</fullName>
    </submittedName>
</protein>
<name>A0A5B7GGS8_PORTR</name>
<feature type="compositionally biased region" description="Low complexity" evidence="1">
    <location>
        <begin position="17"/>
        <end position="27"/>
    </location>
</feature>
<evidence type="ECO:0000313" key="3">
    <source>
        <dbReference type="Proteomes" id="UP000324222"/>
    </source>
</evidence>
<dbReference type="OrthoDB" id="6776451at2759"/>
<evidence type="ECO:0000313" key="2">
    <source>
        <dbReference type="EMBL" id="MPC58152.1"/>
    </source>
</evidence>
<evidence type="ECO:0000256" key="1">
    <source>
        <dbReference type="SAM" id="MobiDB-lite"/>
    </source>
</evidence>
<gene>
    <name evidence="2" type="ORF">E2C01_052147</name>
</gene>
<organism evidence="2 3">
    <name type="scientific">Portunus trituberculatus</name>
    <name type="common">Swimming crab</name>
    <name type="synonym">Neptunus trituberculatus</name>
    <dbReference type="NCBI Taxonomy" id="210409"/>
    <lineage>
        <taxon>Eukaryota</taxon>
        <taxon>Metazoa</taxon>
        <taxon>Ecdysozoa</taxon>
        <taxon>Arthropoda</taxon>
        <taxon>Crustacea</taxon>
        <taxon>Multicrustacea</taxon>
        <taxon>Malacostraca</taxon>
        <taxon>Eumalacostraca</taxon>
        <taxon>Eucarida</taxon>
        <taxon>Decapoda</taxon>
        <taxon>Pleocyemata</taxon>
        <taxon>Brachyura</taxon>
        <taxon>Eubrachyura</taxon>
        <taxon>Portunoidea</taxon>
        <taxon>Portunidae</taxon>
        <taxon>Portuninae</taxon>
        <taxon>Portunus</taxon>
    </lineage>
</organism>
<feature type="region of interest" description="Disordered" evidence="1">
    <location>
        <begin position="229"/>
        <end position="295"/>
    </location>
</feature>
<feature type="compositionally biased region" description="Low complexity" evidence="1">
    <location>
        <begin position="263"/>
        <end position="275"/>
    </location>
</feature>
<feature type="compositionally biased region" description="Polar residues" evidence="1">
    <location>
        <begin position="236"/>
        <end position="254"/>
    </location>
</feature>
<keyword evidence="3" id="KW-1185">Reference proteome</keyword>
<feature type="compositionally biased region" description="Polar residues" evidence="1">
    <location>
        <begin position="1"/>
        <end position="16"/>
    </location>
</feature>
<feature type="region of interest" description="Disordered" evidence="1">
    <location>
        <begin position="1"/>
        <end position="131"/>
    </location>
</feature>
<accession>A0A5B7GGS8</accession>
<feature type="compositionally biased region" description="Low complexity" evidence="1">
    <location>
        <begin position="34"/>
        <end position="60"/>
    </location>
</feature>
<dbReference type="EMBL" id="VSRR010015422">
    <property type="protein sequence ID" value="MPC58152.1"/>
    <property type="molecule type" value="Genomic_DNA"/>
</dbReference>
<dbReference type="Proteomes" id="UP000324222">
    <property type="component" value="Unassembled WGS sequence"/>
</dbReference>
<comment type="caution">
    <text evidence="2">The sequence shown here is derived from an EMBL/GenBank/DDBJ whole genome shotgun (WGS) entry which is preliminary data.</text>
</comment>